<organism evidence="2 3">
    <name type="scientific">Polyplosphaeria fusca</name>
    <dbReference type="NCBI Taxonomy" id="682080"/>
    <lineage>
        <taxon>Eukaryota</taxon>
        <taxon>Fungi</taxon>
        <taxon>Dikarya</taxon>
        <taxon>Ascomycota</taxon>
        <taxon>Pezizomycotina</taxon>
        <taxon>Dothideomycetes</taxon>
        <taxon>Pleosporomycetidae</taxon>
        <taxon>Pleosporales</taxon>
        <taxon>Tetraplosphaeriaceae</taxon>
        <taxon>Polyplosphaeria</taxon>
    </lineage>
</organism>
<evidence type="ECO:0000313" key="3">
    <source>
        <dbReference type="Proteomes" id="UP000799444"/>
    </source>
</evidence>
<evidence type="ECO:0000256" key="1">
    <source>
        <dbReference type="SAM" id="MobiDB-lite"/>
    </source>
</evidence>
<accession>A0A9P4V2F2</accession>
<sequence>MAKGADPPTGKMVPADCVSVLLMAIGNTSISKAQFDMMSALDGTRTASSFEHQFRSITQKAKDLKARVDQGEEFKPVAPSKKRGKYPPRPTF</sequence>
<comment type="caution">
    <text evidence="2">The sequence shown here is derived from an EMBL/GenBank/DDBJ whole genome shotgun (WGS) entry which is preliminary data.</text>
</comment>
<proteinExistence type="predicted"/>
<gene>
    <name evidence="2" type="ORF">EJ04DRAFT_513338</name>
</gene>
<reference evidence="2" key="1">
    <citation type="journal article" date="2020" name="Stud. Mycol.">
        <title>101 Dothideomycetes genomes: a test case for predicting lifestyles and emergence of pathogens.</title>
        <authorList>
            <person name="Haridas S."/>
            <person name="Albert R."/>
            <person name="Binder M."/>
            <person name="Bloem J."/>
            <person name="Labutti K."/>
            <person name="Salamov A."/>
            <person name="Andreopoulos B."/>
            <person name="Baker S."/>
            <person name="Barry K."/>
            <person name="Bills G."/>
            <person name="Bluhm B."/>
            <person name="Cannon C."/>
            <person name="Castanera R."/>
            <person name="Culley D."/>
            <person name="Daum C."/>
            <person name="Ezra D."/>
            <person name="Gonzalez J."/>
            <person name="Henrissat B."/>
            <person name="Kuo A."/>
            <person name="Liang C."/>
            <person name="Lipzen A."/>
            <person name="Lutzoni F."/>
            <person name="Magnuson J."/>
            <person name="Mondo S."/>
            <person name="Nolan M."/>
            <person name="Ohm R."/>
            <person name="Pangilinan J."/>
            <person name="Park H.-J."/>
            <person name="Ramirez L."/>
            <person name="Alfaro M."/>
            <person name="Sun H."/>
            <person name="Tritt A."/>
            <person name="Yoshinaga Y."/>
            <person name="Zwiers L.-H."/>
            <person name="Turgeon B."/>
            <person name="Goodwin S."/>
            <person name="Spatafora J."/>
            <person name="Crous P."/>
            <person name="Grigoriev I."/>
        </authorList>
    </citation>
    <scope>NUCLEOTIDE SEQUENCE</scope>
    <source>
        <strain evidence="2">CBS 125425</strain>
    </source>
</reference>
<dbReference type="OrthoDB" id="3938057at2759"/>
<name>A0A9P4V2F2_9PLEO</name>
<dbReference type="AlphaFoldDB" id="A0A9P4V2F2"/>
<dbReference type="EMBL" id="ML996164">
    <property type="protein sequence ID" value="KAF2733245.1"/>
    <property type="molecule type" value="Genomic_DNA"/>
</dbReference>
<protein>
    <submittedName>
        <fullName evidence="2">Uncharacterized protein</fullName>
    </submittedName>
</protein>
<keyword evidence="3" id="KW-1185">Reference proteome</keyword>
<dbReference type="Proteomes" id="UP000799444">
    <property type="component" value="Unassembled WGS sequence"/>
</dbReference>
<feature type="region of interest" description="Disordered" evidence="1">
    <location>
        <begin position="67"/>
        <end position="92"/>
    </location>
</feature>
<evidence type="ECO:0000313" key="2">
    <source>
        <dbReference type="EMBL" id="KAF2733245.1"/>
    </source>
</evidence>